<dbReference type="InterPro" id="IPR050309">
    <property type="entry name" value="Type-B_Carboxylest/Lipase"/>
</dbReference>
<name>A0AA39FGL3_MICHY</name>
<organism evidence="3 4">
    <name type="scientific">Microctonus hyperodae</name>
    <name type="common">Parasitoid wasp</name>
    <dbReference type="NCBI Taxonomy" id="165561"/>
    <lineage>
        <taxon>Eukaryota</taxon>
        <taxon>Metazoa</taxon>
        <taxon>Ecdysozoa</taxon>
        <taxon>Arthropoda</taxon>
        <taxon>Hexapoda</taxon>
        <taxon>Insecta</taxon>
        <taxon>Pterygota</taxon>
        <taxon>Neoptera</taxon>
        <taxon>Endopterygota</taxon>
        <taxon>Hymenoptera</taxon>
        <taxon>Apocrita</taxon>
        <taxon>Ichneumonoidea</taxon>
        <taxon>Braconidae</taxon>
        <taxon>Euphorinae</taxon>
        <taxon>Microctonus</taxon>
    </lineage>
</organism>
<keyword evidence="1" id="KW-0325">Glycoprotein</keyword>
<reference evidence="3" key="2">
    <citation type="submission" date="2023-03" db="EMBL/GenBank/DDBJ databases">
        <authorList>
            <person name="Inwood S.N."/>
            <person name="Skelly J.G."/>
            <person name="Guhlin J."/>
            <person name="Harrop T.W.R."/>
            <person name="Goldson S.G."/>
            <person name="Dearden P.K."/>
        </authorList>
    </citation>
    <scope>NUCLEOTIDE SEQUENCE</scope>
    <source>
        <strain evidence="3">Lincoln</strain>
        <tissue evidence="3">Whole body</tissue>
    </source>
</reference>
<feature type="non-terminal residue" evidence="3">
    <location>
        <position position="205"/>
    </location>
</feature>
<dbReference type="InterPro" id="IPR002018">
    <property type="entry name" value="CarbesteraseB"/>
</dbReference>
<gene>
    <name evidence="3" type="ORF">PV327_011703</name>
</gene>
<evidence type="ECO:0000313" key="3">
    <source>
        <dbReference type="EMBL" id="KAK0169215.1"/>
    </source>
</evidence>
<dbReference type="PANTHER" id="PTHR11559">
    <property type="entry name" value="CARBOXYLESTERASE"/>
    <property type="match status" value="1"/>
</dbReference>
<dbReference type="SUPFAM" id="SSF53474">
    <property type="entry name" value="alpha/beta-Hydrolases"/>
    <property type="match status" value="1"/>
</dbReference>
<dbReference type="EMBL" id="JAQQBR010001674">
    <property type="protein sequence ID" value="KAK0169215.1"/>
    <property type="molecule type" value="Genomic_DNA"/>
</dbReference>
<dbReference type="InterPro" id="IPR029058">
    <property type="entry name" value="AB_hydrolase_fold"/>
</dbReference>
<evidence type="ECO:0000313" key="4">
    <source>
        <dbReference type="Proteomes" id="UP001168972"/>
    </source>
</evidence>
<dbReference type="Gene3D" id="3.40.50.1820">
    <property type="entry name" value="alpha/beta hydrolase"/>
    <property type="match status" value="1"/>
</dbReference>
<protein>
    <recommendedName>
        <fullName evidence="2">Carboxylesterase type B domain-containing protein</fullName>
    </recommendedName>
</protein>
<keyword evidence="4" id="KW-1185">Reference proteome</keyword>
<comment type="caution">
    <text evidence="3">The sequence shown here is derived from an EMBL/GenBank/DDBJ whole genome shotgun (WGS) entry which is preliminary data.</text>
</comment>
<evidence type="ECO:0000256" key="1">
    <source>
        <dbReference type="ARBA" id="ARBA00023180"/>
    </source>
</evidence>
<dbReference type="Proteomes" id="UP001168972">
    <property type="component" value="Unassembled WGS sequence"/>
</dbReference>
<reference evidence="3" key="1">
    <citation type="journal article" date="2023" name="bioRxiv">
        <title>Scaffold-level genome assemblies of two parasitoid biocontrol wasps reveal the parthenogenesis mechanism and an associated novel virus.</title>
        <authorList>
            <person name="Inwood S."/>
            <person name="Skelly J."/>
            <person name="Guhlin J."/>
            <person name="Harrop T."/>
            <person name="Goldson S."/>
            <person name="Dearden P."/>
        </authorList>
    </citation>
    <scope>NUCLEOTIDE SEQUENCE</scope>
    <source>
        <strain evidence="3">Lincoln</strain>
        <tissue evidence="3">Whole body</tissue>
    </source>
</reference>
<feature type="non-terminal residue" evidence="3">
    <location>
        <position position="1"/>
    </location>
</feature>
<feature type="domain" description="Carboxylesterase type B" evidence="2">
    <location>
        <begin position="35"/>
        <end position="203"/>
    </location>
</feature>
<dbReference type="Pfam" id="PF00135">
    <property type="entry name" value="COesterase"/>
    <property type="match status" value="1"/>
</dbReference>
<proteinExistence type="predicted"/>
<sequence length="205" mass="23438">TNKQPGLQILTESFLGINLIVYQISDFFHLDTILFICPFLPSVDSKAKNPFLTKAPQEAVKNGIQVSCMCGYLTEDGSICASPLNDDVCNEINADINNLFIHPTILRYLKEHNVSINDFKQYYFDELPIAFENMDEIIDAFGAIYFTIGIHNVIEIQRKIPHVSVYLYKFEYEMNDTFTKKIMGPHVKGTCHGEELEFLFHSKLA</sequence>
<evidence type="ECO:0000259" key="2">
    <source>
        <dbReference type="Pfam" id="PF00135"/>
    </source>
</evidence>
<dbReference type="AlphaFoldDB" id="A0AA39FGL3"/>
<accession>A0AA39FGL3</accession>